<dbReference type="EMBL" id="JANPWB010000013">
    <property type="protein sequence ID" value="KAJ1107362.1"/>
    <property type="molecule type" value="Genomic_DNA"/>
</dbReference>
<name>A0AAV7MVU5_PLEWA</name>
<dbReference type="Proteomes" id="UP001066276">
    <property type="component" value="Chromosome 9"/>
</dbReference>
<sequence length="95" mass="10484">MVVGVVIARERYVVMGVLVMEAEADDVAHAGVSGDETGREVEDVEEGDTVEEVDVDMCAWVWCLCECLWDVWCLCFPEPLFVLMCVHAGLMVCLG</sequence>
<comment type="caution">
    <text evidence="1">The sequence shown here is derived from an EMBL/GenBank/DDBJ whole genome shotgun (WGS) entry which is preliminary data.</text>
</comment>
<reference evidence="1" key="1">
    <citation type="journal article" date="2022" name="bioRxiv">
        <title>Sequencing and chromosome-scale assembly of the giantPleurodeles waltlgenome.</title>
        <authorList>
            <person name="Brown T."/>
            <person name="Elewa A."/>
            <person name="Iarovenko S."/>
            <person name="Subramanian E."/>
            <person name="Araus A.J."/>
            <person name="Petzold A."/>
            <person name="Susuki M."/>
            <person name="Suzuki K.-i.T."/>
            <person name="Hayashi T."/>
            <person name="Toyoda A."/>
            <person name="Oliveira C."/>
            <person name="Osipova E."/>
            <person name="Leigh N.D."/>
            <person name="Simon A."/>
            <person name="Yun M.H."/>
        </authorList>
    </citation>
    <scope>NUCLEOTIDE SEQUENCE</scope>
    <source>
        <strain evidence="1">20211129_DDA</strain>
        <tissue evidence="1">Liver</tissue>
    </source>
</reference>
<dbReference type="AlphaFoldDB" id="A0AAV7MVU5"/>
<keyword evidence="2" id="KW-1185">Reference proteome</keyword>
<proteinExistence type="predicted"/>
<organism evidence="1 2">
    <name type="scientific">Pleurodeles waltl</name>
    <name type="common">Iberian ribbed newt</name>
    <dbReference type="NCBI Taxonomy" id="8319"/>
    <lineage>
        <taxon>Eukaryota</taxon>
        <taxon>Metazoa</taxon>
        <taxon>Chordata</taxon>
        <taxon>Craniata</taxon>
        <taxon>Vertebrata</taxon>
        <taxon>Euteleostomi</taxon>
        <taxon>Amphibia</taxon>
        <taxon>Batrachia</taxon>
        <taxon>Caudata</taxon>
        <taxon>Salamandroidea</taxon>
        <taxon>Salamandridae</taxon>
        <taxon>Pleurodelinae</taxon>
        <taxon>Pleurodeles</taxon>
    </lineage>
</organism>
<gene>
    <name evidence="1" type="ORF">NDU88_004753</name>
</gene>
<accession>A0AAV7MVU5</accession>
<evidence type="ECO:0000313" key="2">
    <source>
        <dbReference type="Proteomes" id="UP001066276"/>
    </source>
</evidence>
<protein>
    <submittedName>
        <fullName evidence="1">Uncharacterized protein</fullName>
    </submittedName>
</protein>
<evidence type="ECO:0000313" key="1">
    <source>
        <dbReference type="EMBL" id="KAJ1107362.1"/>
    </source>
</evidence>